<gene>
    <name evidence="7" type="ORF">ACFFGY_10955</name>
</gene>
<evidence type="ECO:0000256" key="1">
    <source>
        <dbReference type="ARBA" id="ARBA00009528"/>
    </source>
</evidence>
<keyword evidence="5" id="KW-0464">Manganese</keyword>
<dbReference type="SUPFAM" id="SSF53187">
    <property type="entry name" value="Zn-dependent exopeptidases"/>
    <property type="match status" value="1"/>
</dbReference>
<dbReference type="PANTHER" id="PTHR11963:SF23">
    <property type="entry name" value="CYTOSOL AMINOPEPTIDASE"/>
    <property type="match status" value="1"/>
</dbReference>
<dbReference type="SUPFAM" id="SSF52949">
    <property type="entry name" value="Macro domain-like"/>
    <property type="match status" value="1"/>
</dbReference>
<dbReference type="InterPro" id="IPR000819">
    <property type="entry name" value="Peptidase_M17_C"/>
</dbReference>
<dbReference type="CDD" id="cd00433">
    <property type="entry name" value="Peptidase_M17"/>
    <property type="match status" value="1"/>
</dbReference>
<keyword evidence="3" id="KW-0645">Protease</keyword>
<feature type="domain" description="Cytosol aminopeptidase" evidence="6">
    <location>
        <begin position="157"/>
        <end position="474"/>
    </location>
</feature>
<keyword evidence="8" id="KW-1185">Reference proteome</keyword>
<evidence type="ECO:0000256" key="4">
    <source>
        <dbReference type="ARBA" id="ARBA00022801"/>
    </source>
</evidence>
<evidence type="ECO:0000256" key="5">
    <source>
        <dbReference type="ARBA" id="ARBA00023211"/>
    </source>
</evidence>
<dbReference type="RefSeq" id="WP_377044523.1">
    <property type="nucleotide sequence ID" value="NZ_JBHLUN010000007.1"/>
</dbReference>
<keyword evidence="2" id="KW-0031">Aminopeptidase</keyword>
<dbReference type="Gene3D" id="3.40.220.10">
    <property type="entry name" value="Leucine Aminopeptidase, subunit E, domain 1"/>
    <property type="match status" value="1"/>
</dbReference>
<reference evidence="7 8" key="1">
    <citation type="submission" date="2024-09" db="EMBL/GenBank/DDBJ databases">
        <authorList>
            <person name="Sun Q."/>
            <person name="Mori K."/>
        </authorList>
    </citation>
    <scope>NUCLEOTIDE SEQUENCE [LARGE SCALE GENOMIC DNA]</scope>
    <source>
        <strain evidence="7 8">TBRC 5777</strain>
    </source>
</reference>
<dbReference type="Gene3D" id="3.40.630.10">
    <property type="entry name" value="Zn peptidases"/>
    <property type="match status" value="1"/>
</dbReference>
<dbReference type="Proteomes" id="UP001589865">
    <property type="component" value="Unassembled WGS sequence"/>
</dbReference>
<evidence type="ECO:0000313" key="7">
    <source>
        <dbReference type="EMBL" id="MFC0408771.1"/>
    </source>
</evidence>
<comment type="similarity">
    <text evidence="1">Belongs to the peptidase M17 family.</text>
</comment>
<dbReference type="PRINTS" id="PR00481">
    <property type="entry name" value="LAMNOPPTDASE"/>
</dbReference>
<dbReference type="EMBL" id="JBHLUN010000007">
    <property type="protein sequence ID" value="MFC0408771.1"/>
    <property type="molecule type" value="Genomic_DNA"/>
</dbReference>
<dbReference type="InterPro" id="IPR011356">
    <property type="entry name" value="Leucine_aapep/pepB"/>
</dbReference>
<evidence type="ECO:0000259" key="6">
    <source>
        <dbReference type="Pfam" id="PF00883"/>
    </source>
</evidence>
<dbReference type="Pfam" id="PF00883">
    <property type="entry name" value="Peptidase_M17"/>
    <property type="match status" value="1"/>
</dbReference>
<dbReference type="PANTHER" id="PTHR11963">
    <property type="entry name" value="LEUCINE AMINOPEPTIDASE-RELATED"/>
    <property type="match status" value="1"/>
</dbReference>
<accession>A0ABV6JSS2</accession>
<comment type="caution">
    <text evidence="7">The sequence shown here is derived from an EMBL/GenBank/DDBJ whole genome shotgun (WGS) entry which is preliminary data.</text>
</comment>
<protein>
    <submittedName>
        <fullName evidence="7">M17 family metallopeptidase</fullName>
    </submittedName>
</protein>
<organism evidence="7 8">
    <name type="scientific">Roseomonas elaeocarpi</name>
    <dbReference type="NCBI Taxonomy" id="907779"/>
    <lineage>
        <taxon>Bacteria</taxon>
        <taxon>Pseudomonadati</taxon>
        <taxon>Pseudomonadota</taxon>
        <taxon>Alphaproteobacteria</taxon>
        <taxon>Acetobacterales</taxon>
        <taxon>Roseomonadaceae</taxon>
        <taxon>Roseomonas</taxon>
    </lineage>
</organism>
<dbReference type="InterPro" id="IPR043472">
    <property type="entry name" value="Macro_dom-like"/>
</dbReference>
<keyword evidence="4" id="KW-0378">Hydrolase</keyword>
<evidence type="ECO:0000313" key="8">
    <source>
        <dbReference type="Proteomes" id="UP001589865"/>
    </source>
</evidence>
<name>A0ABV6JSS2_9PROT</name>
<evidence type="ECO:0000256" key="3">
    <source>
        <dbReference type="ARBA" id="ARBA00022670"/>
    </source>
</evidence>
<evidence type="ECO:0000256" key="2">
    <source>
        <dbReference type="ARBA" id="ARBA00022438"/>
    </source>
</evidence>
<proteinExistence type="inferred from homology"/>
<sequence>MIALRFVREVSGGGDGEVRRLLPLRPGAAHSHETAARFAGFRAGRGEVAALAAPAPVLLGLGDAGDLGAWEEAGAAAVLSCGRATHAVIDARRAAPEEAAALAAGAALRAWRFGRHRRPDEDEARFPEHLDILVDDPALALHRWEAEEPAIRATLRARDWVAEPGNHLGPKGFTAALEDLTQYGLEVEVLRRKELARQGYGAILAVGGGAAESPRLVVIRWPGDRGRDGEAVAPVVFVGKGITFDTGGISIKPAAGMEEMRADMAGAAAAAGAMMALALRGSRAPAAAVLAIAENATGSGSYRPGDVVRTGSGRTVEVVDTDAEGRMVLADALHHACAVLRAGAVIDLATLTGSVVVALGHHRAGLFGNDDGLRDAVLRAGEATAQPAWPMPIGTRHREDLRSDIADLLQCRPGGQATRWLDRFTPDASHAAAFLREFVGNTPWAHLDIAGVETREEDAPAGPKGPTGFGVRLLDRLVRDRFEPRRRRG</sequence>